<dbReference type="Proteomes" id="UP000298663">
    <property type="component" value="Unassembled WGS sequence"/>
</dbReference>
<dbReference type="CDD" id="cd06145">
    <property type="entry name" value="REX1_like"/>
    <property type="match status" value="1"/>
</dbReference>
<organism evidence="9 10">
    <name type="scientific">Steinernema carpocapsae</name>
    <name type="common">Entomopathogenic nematode</name>
    <dbReference type="NCBI Taxonomy" id="34508"/>
    <lineage>
        <taxon>Eukaryota</taxon>
        <taxon>Metazoa</taxon>
        <taxon>Ecdysozoa</taxon>
        <taxon>Nematoda</taxon>
        <taxon>Chromadorea</taxon>
        <taxon>Rhabditida</taxon>
        <taxon>Tylenchina</taxon>
        <taxon>Panagrolaimomorpha</taxon>
        <taxon>Strongyloidoidea</taxon>
        <taxon>Steinernematidae</taxon>
        <taxon>Steinernema</taxon>
    </lineage>
</organism>
<feature type="region of interest" description="Disordered" evidence="7">
    <location>
        <begin position="1"/>
        <end position="30"/>
    </location>
</feature>
<dbReference type="InterPro" id="IPR013520">
    <property type="entry name" value="Ribonucl_H"/>
</dbReference>
<evidence type="ECO:0000256" key="6">
    <source>
        <dbReference type="ARBA" id="ARBA00023242"/>
    </source>
</evidence>
<dbReference type="FunFam" id="3.30.420.10:FF:000031">
    <property type="entry name" value="RNA exonuclease 1"/>
    <property type="match status" value="1"/>
</dbReference>
<dbReference type="GO" id="GO:0010629">
    <property type="term" value="P:negative regulation of gene expression"/>
    <property type="evidence" value="ECO:0007669"/>
    <property type="project" value="UniProtKB-ARBA"/>
</dbReference>
<evidence type="ECO:0000256" key="4">
    <source>
        <dbReference type="ARBA" id="ARBA00022801"/>
    </source>
</evidence>
<evidence type="ECO:0000313" key="9">
    <source>
        <dbReference type="EMBL" id="TKR87383.1"/>
    </source>
</evidence>
<accession>A0A4U5NVZ2</accession>
<keyword evidence="5" id="KW-0269">Exonuclease</keyword>
<dbReference type="Pfam" id="PF00929">
    <property type="entry name" value="RNase_T"/>
    <property type="match status" value="1"/>
</dbReference>
<evidence type="ECO:0000256" key="3">
    <source>
        <dbReference type="ARBA" id="ARBA00022722"/>
    </source>
</evidence>
<dbReference type="SMART" id="SM00479">
    <property type="entry name" value="EXOIII"/>
    <property type="match status" value="1"/>
</dbReference>
<dbReference type="Gene3D" id="3.30.420.10">
    <property type="entry name" value="Ribonuclease H-like superfamily/Ribonuclease H"/>
    <property type="match status" value="1"/>
</dbReference>
<name>A0A4U5NVZ2_STECR</name>
<keyword evidence="6" id="KW-0539">Nucleus</keyword>
<dbReference type="OrthoDB" id="3996471at2759"/>
<dbReference type="EMBL" id="AZBU02000003">
    <property type="protein sequence ID" value="TKR87383.1"/>
    <property type="molecule type" value="Genomic_DNA"/>
</dbReference>
<dbReference type="PANTHER" id="PTHR12801">
    <property type="entry name" value="RNA EXONUCLEASE REXO1 / RECO3 FAMILY MEMBER-RELATED"/>
    <property type="match status" value="1"/>
</dbReference>
<dbReference type="AlphaFoldDB" id="A0A4U5NVZ2"/>
<keyword evidence="3" id="KW-0540">Nuclease</keyword>
<evidence type="ECO:0000313" key="10">
    <source>
        <dbReference type="Proteomes" id="UP000298663"/>
    </source>
</evidence>
<protein>
    <recommendedName>
        <fullName evidence="8">Exonuclease domain-containing protein</fullName>
    </recommendedName>
</protein>
<reference evidence="9 10" key="1">
    <citation type="journal article" date="2015" name="Genome Biol.">
        <title>Comparative genomics of Steinernema reveals deeply conserved gene regulatory networks.</title>
        <authorList>
            <person name="Dillman A.R."/>
            <person name="Macchietto M."/>
            <person name="Porter C.F."/>
            <person name="Rogers A."/>
            <person name="Williams B."/>
            <person name="Antoshechkin I."/>
            <person name="Lee M.M."/>
            <person name="Goodwin Z."/>
            <person name="Lu X."/>
            <person name="Lewis E.E."/>
            <person name="Goodrich-Blair H."/>
            <person name="Stock S.P."/>
            <person name="Adams B.J."/>
            <person name="Sternberg P.W."/>
            <person name="Mortazavi A."/>
        </authorList>
    </citation>
    <scope>NUCLEOTIDE SEQUENCE [LARGE SCALE GENOMIC DNA]</scope>
    <source>
        <strain evidence="9 10">ALL</strain>
    </source>
</reference>
<evidence type="ECO:0000256" key="2">
    <source>
        <dbReference type="ARBA" id="ARBA00006357"/>
    </source>
</evidence>
<dbReference type="GO" id="GO:0005634">
    <property type="term" value="C:nucleus"/>
    <property type="evidence" value="ECO:0007669"/>
    <property type="project" value="UniProtKB-SubCell"/>
</dbReference>
<dbReference type="GO" id="GO:0004527">
    <property type="term" value="F:exonuclease activity"/>
    <property type="evidence" value="ECO:0007669"/>
    <property type="project" value="UniProtKB-KW"/>
</dbReference>
<keyword evidence="10" id="KW-1185">Reference proteome</keyword>
<evidence type="ECO:0000256" key="5">
    <source>
        <dbReference type="ARBA" id="ARBA00022839"/>
    </source>
</evidence>
<feature type="domain" description="Exonuclease" evidence="8">
    <location>
        <begin position="252"/>
        <end position="411"/>
    </location>
</feature>
<dbReference type="GO" id="GO:0003676">
    <property type="term" value="F:nucleic acid binding"/>
    <property type="evidence" value="ECO:0007669"/>
    <property type="project" value="InterPro"/>
</dbReference>
<dbReference type="PANTHER" id="PTHR12801:SF82">
    <property type="entry name" value="RNA EXONUCLEASE 5"/>
    <property type="match status" value="1"/>
</dbReference>
<keyword evidence="4" id="KW-0378">Hydrolase</keyword>
<comment type="similarity">
    <text evidence="2">Belongs to the REXO1/REXO3 family.</text>
</comment>
<gene>
    <name evidence="9" type="ORF">L596_011788</name>
</gene>
<evidence type="ECO:0000256" key="7">
    <source>
        <dbReference type="SAM" id="MobiDB-lite"/>
    </source>
</evidence>
<dbReference type="InterPro" id="IPR012337">
    <property type="entry name" value="RNaseH-like_sf"/>
</dbReference>
<feature type="compositionally biased region" description="Low complexity" evidence="7">
    <location>
        <begin position="1"/>
        <end position="15"/>
    </location>
</feature>
<comment type="subcellular location">
    <subcellularLocation>
        <location evidence="1">Nucleus</location>
    </subcellularLocation>
</comment>
<sequence length="632" mass="71314">MSTGTAAAIPKPAKPTAEEKRQQRKQKRLRQKYHEFQLLSGGQLDEPARIGEAQLEAIYNDPKMTKRMRDMKVSKQPGPKIQLRLDKLQGRKVCHRDLADLMHNSLHGLSRKPTWCNFGAKQSIVQNVLLRINCEDDYIVLDGAKSETHKWFGREWFILDSQLCDRISFWEAICSVPVSHMLELQEHFTSNPEIRKKVEEGFGRGDDLKLKLVNTMDQNISFHYPMPNYVDIDGFQIVPTLEKYKKLSPSSPLYAIDCEMCVTEGGLSELTRISVIDEEGRVILDTLVKPARPITNYVTKFSGITKEMMDGVTVTLQDVQKALARLLPPDAIIVGHSLEFDLRTLHLSHPFCIDVSLVYNITGNEFRRTSLRNLCYILFGETIQDSHGHCSVEDAWFAMRLLKLKMEQGAAFGNIMHGWDYNEWMTEKKRDVAAIKTKEEQLNVPLAKKSKVDSAHPIVKPKCKECSHPLGVKCSIAGCRCMQNGALAECVKCASVRKASLEDLDGEAYDYNELLRIEHTNSLRPLAGLLENSKKNILLAPFTPVKKVLGESSTNYTVFDAAAKGCDEYVETVKSQILNHAVCLLEMTTTGTTKQKDLDDAIMSIANKVPTNTLYSVIFVAPKRSIGYFKVK</sequence>
<reference evidence="9 10" key="2">
    <citation type="journal article" date="2019" name="G3 (Bethesda)">
        <title>Hybrid Assembly of the Genome of the Entomopathogenic Nematode Steinernema carpocapsae Identifies the X-Chromosome.</title>
        <authorList>
            <person name="Serra L."/>
            <person name="Macchietto M."/>
            <person name="Macias-Munoz A."/>
            <person name="McGill C.J."/>
            <person name="Rodriguez I.M."/>
            <person name="Rodriguez B."/>
            <person name="Murad R."/>
            <person name="Mortazavi A."/>
        </authorList>
    </citation>
    <scope>NUCLEOTIDE SEQUENCE [LARGE SCALE GENOMIC DNA]</scope>
    <source>
        <strain evidence="9 10">ALL</strain>
    </source>
</reference>
<dbReference type="SUPFAM" id="SSF53098">
    <property type="entry name" value="Ribonuclease H-like"/>
    <property type="match status" value="1"/>
</dbReference>
<comment type="caution">
    <text evidence="9">The sequence shown here is derived from an EMBL/GenBank/DDBJ whole genome shotgun (WGS) entry which is preliminary data.</text>
</comment>
<evidence type="ECO:0000259" key="8">
    <source>
        <dbReference type="SMART" id="SM00479"/>
    </source>
</evidence>
<evidence type="ECO:0000256" key="1">
    <source>
        <dbReference type="ARBA" id="ARBA00004123"/>
    </source>
</evidence>
<dbReference type="InterPro" id="IPR034922">
    <property type="entry name" value="REX1-like_exo"/>
</dbReference>
<dbReference type="InterPro" id="IPR036397">
    <property type="entry name" value="RNaseH_sf"/>
</dbReference>
<dbReference type="InterPro" id="IPR047021">
    <property type="entry name" value="REXO1/3/4-like"/>
</dbReference>
<dbReference type="STRING" id="34508.A0A4U5NVZ2"/>
<proteinExistence type="inferred from homology"/>